<dbReference type="Proteomes" id="UP000012137">
    <property type="component" value="Unassembled WGS sequence"/>
</dbReference>
<comment type="caution">
    <text evidence="1">The sequence shown here is derived from an EMBL/GenBank/DDBJ whole genome shotgun (WGS) entry which is preliminary data.</text>
</comment>
<name>M6K839_LEPIR</name>
<protein>
    <submittedName>
        <fullName evidence="1">Uncharacterized protein</fullName>
    </submittedName>
</protein>
<reference evidence="1 2" key="1">
    <citation type="submission" date="2013-01" db="EMBL/GenBank/DDBJ databases">
        <authorList>
            <person name="Harkins D.M."/>
            <person name="Durkin A.S."/>
            <person name="Brinkac L.M."/>
            <person name="Haft D.H."/>
            <person name="Selengut J.D."/>
            <person name="Sanka R."/>
            <person name="DePew J."/>
            <person name="Purushe J."/>
            <person name="Peacock S.J."/>
            <person name="Thaipadungpanit J."/>
            <person name="Wuthiekanun V.W."/>
            <person name="Day N.P."/>
            <person name="Vinetz J.M."/>
            <person name="Sutton G.G."/>
            <person name="Nierman W.C."/>
            <person name="Fouts D.E."/>
        </authorList>
    </citation>
    <scope>NUCLEOTIDE SEQUENCE [LARGE SCALE GENOMIC DNA]</scope>
    <source>
        <strain evidence="1 2">L0374</strain>
    </source>
</reference>
<accession>M6K839</accession>
<dbReference type="AlphaFoldDB" id="M6K839"/>
<proteinExistence type="predicted"/>
<dbReference type="EMBL" id="AHMZ02000152">
    <property type="protein sequence ID" value="EMN27868.1"/>
    <property type="molecule type" value="Genomic_DNA"/>
</dbReference>
<sequence>MVEKHKANLIFNFQEGFNGEEVILFVNEKKIFENKSLITDPRLGVAGASAVENIHGLQKTELFINGKSVSRFDIFIDSDTFIGYNLYSGADFTIIISKKPFVYE</sequence>
<evidence type="ECO:0000313" key="2">
    <source>
        <dbReference type="Proteomes" id="UP000012137"/>
    </source>
</evidence>
<organism evidence="1 2">
    <name type="scientific">Leptospira interrogans serovar Pyrogenes str. L0374</name>
    <dbReference type="NCBI Taxonomy" id="1049928"/>
    <lineage>
        <taxon>Bacteria</taxon>
        <taxon>Pseudomonadati</taxon>
        <taxon>Spirochaetota</taxon>
        <taxon>Spirochaetia</taxon>
        <taxon>Leptospirales</taxon>
        <taxon>Leptospiraceae</taxon>
        <taxon>Leptospira</taxon>
    </lineage>
</organism>
<evidence type="ECO:0000313" key="1">
    <source>
        <dbReference type="EMBL" id="EMN27868.1"/>
    </source>
</evidence>
<gene>
    <name evidence="1" type="ORF">LEP1GSC083_1524</name>
</gene>